<feature type="domain" description="UspA" evidence="3">
    <location>
        <begin position="1"/>
        <end position="142"/>
    </location>
</feature>
<dbReference type="Proteomes" id="UP000676776">
    <property type="component" value="Unassembled WGS sequence"/>
</dbReference>
<evidence type="ECO:0000256" key="2">
    <source>
        <dbReference type="PIRNR" id="PIRNR006276"/>
    </source>
</evidence>
<dbReference type="InterPro" id="IPR006015">
    <property type="entry name" value="Universal_stress_UspA"/>
</dbReference>
<dbReference type="PRINTS" id="PR01438">
    <property type="entry name" value="UNVRSLSTRESS"/>
</dbReference>
<evidence type="ECO:0000259" key="3">
    <source>
        <dbReference type="Pfam" id="PF00582"/>
    </source>
</evidence>
<comment type="caution">
    <text evidence="4">The sequence shown here is derived from an EMBL/GenBank/DDBJ whole genome shotgun (WGS) entry which is preliminary data.</text>
</comment>
<dbReference type="PANTHER" id="PTHR46268:SF6">
    <property type="entry name" value="UNIVERSAL STRESS PROTEIN UP12"/>
    <property type="match status" value="1"/>
</dbReference>
<evidence type="ECO:0000313" key="5">
    <source>
        <dbReference type="Proteomes" id="UP000676776"/>
    </source>
</evidence>
<dbReference type="SUPFAM" id="SSF52402">
    <property type="entry name" value="Adenine nucleotide alpha hydrolases-like"/>
    <property type="match status" value="1"/>
</dbReference>
<dbReference type="EMBL" id="JAGEVF010000001">
    <property type="protein sequence ID" value="MBO3115508.1"/>
    <property type="molecule type" value="Genomic_DNA"/>
</dbReference>
<keyword evidence="2" id="KW-0963">Cytoplasm</keyword>
<dbReference type="Pfam" id="PF00582">
    <property type="entry name" value="Usp"/>
    <property type="match status" value="1"/>
</dbReference>
<keyword evidence="5" id="KW-1185">Reference proteome</keyword>
<evidence type="ECO:0000256" key="1">
    <source>
        <dbReference type="ARBA" id="ARBA00008791"/>
    </source>
</evidence>
<dbReference type="RefSeq" id="WP_208152268.1">
    <property type="nucleotide sequence ID" value="NZ_JAGEVF010000001.1"/>
</dbReference>
<reference evidence="4 5" key="1">
    <citation type="submission" date="2021-03" db="EMBL/GenBank/DDBJ databases">
        <title>Winogradskyella sp. nov., isolated from costal sediment.</title>
        <authorList>
            <person name="Gao C."/>
        </authorList>
    </citation>
    <scope>NUCLEOTIDE SEQUENCE [LARGE SCALE GENOMIC DNA]</scope>
    <source>
        <strain evidence="4 5">DF17</strain>
    </source>
</reference>
<evidence type="ECO:0000313" key="4">
    <source>
        <dbReference type="EMBL" id="MBO3115508.1"/>
    </source>
</evidence>
<protein>
    <recommendedName>
        <fullName evidence="2">Universal stress protein</fullName>
    </recommendedName>
</protein>
<name>A0ABS3SYE0_9FLAO</name>
<gene>
    <name evidence="4" type="ORF">J4050_02045</name>
</gene>
<dbReference type="Gene3D" id="3.40.50.620">
    <property type="entry name" value="HUPs"/>
    <property type="match status" value="1"/>
</dbReference>
<dbReference type="PIRSF" id="PIRSF006276">
    <property type="entry name" value="UspA"/>
    <property type="match status" value="1"/>
</dbReference>
<dbReference type="PANTHER" id="PTHR46268">
    <property type="entry name" value="STRESS RESPONSE PROTEIN NHAX"/>
    <property type="match status" value="1"/>
</dbReference>
<dbReference type="InterPro" id="IPR014729">
    <property type="entry name" value="Rossmann-like_a/b/a_fold"/>
</dbReference>
<dbReference type="InterPro" id="IPR006016">
    <property type="entry name" value="UspA"/>
</dbReference>
<organism evidence="4 5">
    <name type="scientific">Winogradskyella pelagia</name>
    <dbReference type="NCBI Taxonomy" id="2819984"/>
    <lineage>
        <taxon>Bacteria</taxon>
        <taxon>Pseudomonadati</taxon>
        <taxon>Bacteroidota</taxon>
        <taxon>Flavobacteriia</taxon>
        <taxon>Flavobacteriales</taxon>
        <taxon>Flavobacteriaceae</taxon>
        <taxon>Winogradskyella</taxon>
    </lineage>
</organism>
<dbReference type="CDD" id="cd00293">
    <property type="entry name" value="USP-like"/>
    <property type="match status" value="1"/>
</dbReference>
<comment type="similarity">
    <text evidence="1 2">Belongs to the universal stress protein A family.</text>
</comment>
<proteinExistence type="inferred from homology"/>
<sequence>MKNLLVTIDFNNSEQKLVKMAYNLAKSYSSKVWLLHVTAPDPDFVGYEVGPQYIRDFRAEELKNEHKALQVLADDLENKGVNAEGILIQGATLEIILKEADHLNIDLIIVGYEDHNFLYEALVGSVSSKLIKKTKIPVLVVPIDEEE</sequence>
<accession>A0ABS3SYE0</accession>
<comment type="subcellular location">
    <subcellularLocation>
        <location evidence="2">Cytoplasm</location>
    </subcellularLocation>
</comment>